<keyword evidence="2" id="KW-1185">Reference proteome</keyword>
<dbReference type="RefSeq" id="WP_319961731.1">
    <property type="nucleotide sequence ID" value="NZ_JAXARY010000010.1"/>
</dbReference>
<name>A0ABU4UH42_9GAMM</name>
<protein>
    <submittedName>
        <fullName evidence="1">Uncharacterized protein</fullName>
    </submittedName>
</protein>
<reference evidence="1 2" key="1">
    <citation type="submission" date="2023-11" db="EMBL/GenBank/DDBJ databases">
        <authorList>
            <person name="Ouyang M.-Y."/>
        </authorList>
    </citation>
    <scope>NUCLEOTIDE SEQUENCE [LARGE SCALE GENOMIC DNA]</scope>
    <source>
        <strain evidence="1 2">OY6</strain>
    </source>
</reference>
<accession>A0ABU4UH42</accession>
<gene>
    <name evidence="1" type="ORF">QLH52_12160</name>
</gene>
<comment type="caution">
    <text evidence="1">The sequence shown here is derived from an EMBL/GenBank/DDBJ whole genome shotgun (WGS) entry which is preliminary data.</text>
</comment>
<dbReference type="Proteomes" id="UP001284537">
    <property type="component" value="Unassembled WGS sequence"/>
</dbReference>
<dbReference type="EMBL" id="JAXARY010000010">
    <property type="protein sequence ID" value="MDX8128039.1"/>
    <property type="molecule type" value="Genomic_DNA"/>
</dbReference>
<organism evidence="1 2">
    <name type="scientific">Methylomonas defluvii</name>
    <dbReference type="NCBI Taxonomy" id="3045149"/>
    <lineage>
        <taxon>Bacteria</taxon>
        <taxon>Pseudomonadati</taxon>
        <taxon>Pseudomonadota</taxon>
        <taxon>Gammaproteobacteria</taxon>
        <taxon>Methylococcales</taxon>
        <taxon>Methylococcaceae</taxon>
        <taxon>Methylomonas</taxon>
    </lineage>
</organism>
<evidence type="ECO:0000313" key="2">
    <source>
        <dbReference type="Proteomes" id="UP001284537"/>
    </source>
</evidence>
<sequence>MLDLPENFGDTTFFAEAGGYVFAENTDFTHANFQTAVSRQFESATTVSAIYRFVPDRLLGFNMVEQEFGDAIEGNESLTSHIWSIHVEQELTAWLAMHVLGRYGLRDYDGVFKHRSTDLWTLGAHFAIELTADTELFLGYHFEVGNARNQRSIALNDDASYQTHYASIEIETKLSEKIKLAVDFDFEKNCYTTMNRLDEHFDNPEEIFLGGIELRYALSKESLVTLGLEHGNRQKRNEFIGFHNNNLWLGISHNF</sequence>
<evidence type="ECO:0000313" key="1">
    <source>
        <dbReference type="EMBL" id="MDX8128039.1"/>
    </source>
</evidence>
<proteinExistence type="predicted"/>